<gene>
    <name evidence="2" type="ORF">MYCIT1_LOCUS23531</name>
</gene>
<evidence type="ECO:0000313" key="2">
    <source>
        <dbReference type="EMBL" id="CAK5275631.1"/>
    </source>
</evidence>
<feature type="compositionally biased region" description="Basic and acidic residues" evidence="1">
    <location>
        <begin position="98"/>
        <end position="112"/>
    </location>
</feature>
<dbReference type="AlphaFoldDB" id="A0AAD2HGT3"/>
<protein>
    <recommendedName>
        <fullName evidence="4">BTB domain-containing protein</fullName>
    </recommendedName>
</protein>
<feature type="region of interest" description="Disordered" evidence="1">
    <location>
        <begin position="24"/>
        <end position="61"/>
    </location>
</feature>
<feature type="compositionally biased region" description="Polar residues" evidence="1">
    <location>
        <begin position="444"/>
        <end position="453"/>
    </location>
</feature>
<evidence type="ECO:0008006" key="4">
    <source>
        <dbReference type="Google" id="ProtNLM"/>
    </source>
</evidence>
<feature type="compositionally biased region" description="Pro residues" evidence="1">
    <location>
        <begin position="170"/>
        <end position="181"/>
    </location>
</feature>
<dbReference type="InterPro" id="IPR011333">
    <property type="entry name" value="SKP1/BTB/POZ_sf"/>
</dbReference>
<dbReference type="Gene3D" id="3.30.710.10">
    <property type="entry name" value="Potassium Channel Kv1.1, Chain A"/>
    <property type="match status" value="1"/>
</dbReference>
<dbReference type="SUPFAM" id="SSF54695">
    <property type="entry name" value="POZ domain"/>
    <property type="match status" value="1"/>
</dbReference>
<reference evidence="2" key="1">
    <citation type="submission" date="2023-11" db="EMBL/GenBank/DDBJ databases">
        <authorList>
            <person name="De Vega J J."/>
            <person name="De Vega J J."/>
        </authorList>
    </citation>
    <scope>NUCLEOTIDE SEQUENCE</scope>
</reference>
<organism evidence="2 3">
    <name type="scientific">Mycena citricolor</name>
    <dbReference type="NCBI Taxonomy" id="2018698"/>
    <lineage>
        <taxon>Eukaryota</taxon>
        <taxon>Fungi</taxon>
        <taxon>Dikarya</taxon>
        <taxon>Basidiomycota</taxon>
        <taxon>Agaricomycotina</taxon>
        <taxon>Agaricomycetes</taxon>
        <taxon>Agaricomycetidae</taxon>
        <taxon>Agaricales</taxon>
        <taxon>Marasmiineae</taxon>
        <taxon>Mycenaceae</taxon>
        <taxon>Mycena</taxon>
    </lineage>
</organism>
<dbReference type="Proteomes" id="UP001295794">
    <property type="component" value="Unassembled WGS sequence"/>
</dbReference>
<comment type="caution">
    <text evidence="2">The sequence shown here is derived from an EMBL/GenBank/DDBJ whole genome shotgun (WGS) entry which is preliminary data.</text>
</comment>
<feature type="region of interest" description="Disordered" evidence="1">
    <location>
        <begin position="83"/>
        <end position="182"/>
    </location>
</feature>
<feature type="compositionally biased region" description="Low complexity" evidence="1">
    <location>
        <begin position="30"/>
        <end position="41"/>
    </location>
</feature>
<proteinExistence type="predicted"/>
<keyword evidence="3" id="KW-1185">Reference proteome</keyword>
<evidence type="ECO:0000313" key="3">
    <source>
        <dbReference type="Proteomes" id="UP001295794"/>
    </source>
</evidence>
<sequence length="470" mass="50535">MPPRPSLAMPSPPVSYTYNASPASCEAVDSTPRSPTPTTSTHHSRRPSITNPMHWLSRSSTQLSLKHTARISEPKPISADLFSSRAGTLGSGATVVKTPEEALRDTRVRLTHDGYCSEAGKKGQDQSPRTSSSSSEDEDEDEIPSPLDSPPLPAVPVDRKSSSSTLDEFPSPPAFTFPPRPTRAVPLTPALSLRSSLKWSGTKSAESLPSASVKMNSAEHVPTLTVPSLPANISPTPSPPPFNAILVSESPISTHCPMIVSLETSTTTLKTTMETLCSRPSFLSQYMGQFGRRRVDSSASSVYSTASADQDVYRRHLASQGLLPHSSCSVHIFLDRPSEPYAHILAYLRSPCGTAECPEMLPTRASSAGLDSLLELRDEAAYLGLDGLHKLCVDEIGHIRSRGLARHRGPKPASMHSLSASISSLHTMLERVERHHSDDAGSRSLPTPDSALSTKLPRHASLRTPPAGWI</sequence>
<accession>A0AAD2HGT3</accession>
<feature type="region of interest" description="Disordered" evidence="1">
    <location>
        <begin position="434"/>
        <end position="470"/>
    </location>
</feature>
<dbReference type="EMBL" id="CAVNYO010000405">
    <property type="protein sequence ID" value="CAK5275631.1"/>
    <property type="molecule type" value="Genomic_DNA"/>
</dbReference>
<name>A0AAD2HGT3_9AGAR</name>
<evidence type="ECO:0000256" key="1">
    <source>
        <dbReference type="SAM" id="MobiDB-lite"/>
    </source>
</evidence>